<sequence length="52" mass="5203">MAKAAAGPGGLKIKFGVTWNAQAFTRAASELMADAVAVKVNTGLGSNANPVE</sequence>
<name>A0A1J5PZT7_9ZZZZ</name>
<dbReference type="AlphaFoldDB" id="A0A1J5PZT7"/>
<dbReference type="EMBL" id="MLJW01004035">
    <property type="protein sequence ID" value="OIQ70771.1"/>
    <property type="molecule type" value="Genomic_DNA"/>
</dbReference>
<evidence type="ECO:0000313" key="1">
    <source>
        <dbReference type="EMBL" id="OIQ70771.1"/>
    </source>
</evidence>
<accession>A0A1J5PZT7</accession>
<reference evidence="1" key="1">
    <citation type="submission" date="2016-10" db="EMBL/GenBank/DDBJ databases">
        <title>Sequence of Gallionella enrichment culture.</title>
        <authorList>
            <person name="Poehlein A."/>
            <person name="Muehling M."/>
            <person name="Daniel R."/>
        </authorList>
    </citation>
    <scope>NUCLEOTIDE SEQUENCE</scope>
</reference>
<protein>
    <submittedName>
        <fullName evidence="1">Uncharacterized protein</fullName>
    </submittedName>
</protein>
<comment type="caution">
    <text evidence="1">The sequence shown here is derived from an EMBL/GenBank/DDBJ whole genome shotgun (WGS) entry which is preliminary data.</text>
</comment>
<gene>
    <name evidence="1" type="ORF">GALL_476140</name>
</gene>
<proteinExistence type="predicted"/>
<organism evidence="1">
    <name type="scientific">mine drainage metagenome</name>
    <dbReference type="NCBI Taxonomy" id="410659"/>
    <lineage>
        <taxon>unclassified sequences</taxon>
        <taxon>metagenomes</taxon>
        <taxon>ecological metagenomes</taxon>
    </lineage>
</organism>